<dbReference type="Pfam" id="PF10442">
    <property type="entry name" value="FIST_C"/>
    <property type="match status" value="1"/>
</dbReference>
<protein>
    <recommendedName>
        <fullName evidence="5">FIST signal transduction protein</fullName>
    </recommendedName>
</protein>
<keyword evidence="4" id="KW-1185">Reference proteome</keyword>
<accession>A0A2R8BP57</accession>
<evidence type="ECO:0008006" key="5">
    <source>
        <dbReference type="Google" id="ProtNLM"/>
    </source>
</evidence>
<dbReference type="InterPro" id="IPR019494">
    <property type="entry name" value="FIST_C"/>
</dbReference>
<dbReference type="EMBL" id="OMOQ01000011">
    <property type="protein sequence ID" value="SPH25148.1"/>
    <property type="molecule type" value="Genomic_DNA"/>
</dbReference>
<dbReference type="AlphaFoldDB" id="A0A2R8BP57"/>
<feature type="domain" description="FIST" evidence="1">
    <location>
        <begin position="40"/>
        <end position="236"/>
    </location>
</feature>
<dbReference type="RefSeq" id="WP_108855136.1">
    <property type="nucleotide sequence ID" value="NZ_OMOQ01000011.1"/>
</dbReference>
<feature type="domain" description="FIST C-domain" evidence="2">
    <location>
        <begin position="237"/>
        <end position="367"/>
    </location>
</feature>
<dbReference type="Pfam" id="PF08495">
    <property type="entry name" value="FIST"/>
    <property type="match status" value="1"/>
</dbReference>
<dbReference type="PANTHER" id="PTHR40252:SF2">
    <property type="entry name" value="BLR0328 PROTEIN"/>
    <property type="match status" value="1"/>
</dbReference>
<reference evidence="3 4" key="1">
    <citation type="submission" date="2018-03" db="EMBL/GenBank/DDBJ databases">
        <authorList>
            <person name="Keele B.F."/>
        </authorList>
    </citation>
    <scope>NUCLEOTIDE SEQUENCE [LARGE SCALE GENOMIC DNA]</scope>
    <source>
        <strain evidence="3 4">CECT 8626</strain>
    </source>
</reference>
<evidence type="ECO:0000313" key="3">
    <source>
        <dbReference type="EMBL" id="SPH25148.1"/>
    </source>
</evidence>
<evidence type="ECO:0000313" key="4">
    <source>
        <dbReference type="Proteomes" id="UP000244924"/>
    </source>
</evidence>
<dbReference type="SMART" id="SM01204">
    <property type="entry name" value="FIST_C"/>
    <property type="match status" value="1"/>
</dbReference>
<proteinExistence type="predicted"/>
<dbReference type="PANTHER" id="PTHR40252">
    <property type="entry name" value="BLR0328 PROTEIN"/>
    <property type="match status" value="1"/>
</dbReference>
<evidence type="ECO:0000259" key="1">
    <source>
        <dbReference type="SMART" id="SM00897"/>
    </source>
</evidence>
<sequence>MDGGGNLESRPAEAVSVAVSAESDATAAVAEIMDRLRGTDASFILFFVPYAMDRAALVSALAATPSPAAFGCTTAGQITPQGYDSDAMVALAFHRRHFRVASALIKPITAVDIAEVVRRTEQLAARFPAMPGRRRLALFFADGLSKQEDIIVAALEAGLKDIPVFGGSAGDGLAFEETFVLHEGSFHSGAALLLLLETDLSFRGLGFDHFQPTDKRMVVTRAVPEERLVLEINGSPAAREYARLVGVPVDELSPIVFAENPVLVRNGNIYHVRAIQQKHGNGGLTFFSAIDNGLLLTLGRGMEIIRTLNSGLSVCDQTGEAPDIILGFDCYLRKLEIEHKGLAAAASEAFRAHRVVGFNTYGEQHLGVHVNQTFVGIAFFRPENGAPL</sequence>
<evidence type="ECO:0000259" key="2">
    <source>
        <dbReference type="SMART" id="SM01204"/>
    </source>
</evidence>
<organism evidence="3 4">
    <name type="scientific">Albidovulum aquaemixtae</name>
    <dbReference type="NCBI Taxonomy" id="1542388"/>
    <lineage>
        <taxon>Bacteria</taxon>
        <taxon>Pseudomonadati</taxon>
        <taxon>Pseudomonadota</taxon>
        <taxon>Alphaproteobacteria</taxon>
        <taxon>Rhodobacterales</taxon>
        <taxon>Paracoccaceae</taxon>
        <taxon>Albidovulum</taxon>
    </lineage>
</organism>
<dbReference type="SMART" id="SM00897">
    <property type="entry name" value="FIST"/>
    <property type="match status" value="1"/>
</dbReference>
<dbReference type="Proteomes" id="UP000244924">
    <property type="component" value="Unassembled WGS sequence"/>
</dbReference>
<gene>
    <name evidence="3" type="ORF">DEA8626_04184</name>
</gene>
<name>A0A2R8BP57_9RHOB</name>
<dbReference type="OrthoDB" id="9807948at2"/>
<dbReference type="InterPro" id="IPR013702">
    <property type="entry name" value="FIST_domain_N"/>
</dbReference>